<keyword evidence="1" id="KW-1133">Transmembrane helix</keyword>
<dbReference type="EMBL" id="LR862132">
    <property type="protein sequence ID" value="CAD1837692.1"/>
    <property type="molecule type" value="Genomic_DNA"/>
</dbReference>
<sequence length="179" mass="20255">MAGCSRIRFSGSVPVQHRACTRKEGVPVQHQKCTGTQRVFLPTRALGLRAQWFVPVHFFVYRYTLQTAVWQFLGVLFAVVAIPYLYPHPLERVLCAATRGGEVSPLSIFFGFFPIFAWFSWLDTIDHACLPLCSFAHACEGRSPQAGTPEIAYATQARPCRIGRRNRMPWGGSFLEWEC</sequence>
<keyword evidence="1" id="KW-0812">Transmembrane</keyword>
<proteinExistence type="predicted"/>
<keyword evidence="1" id="KW-0472">Membrane</keyword>
<evidence type="ECO:0000256" key="1">
    <source>
        <dbReference type="SAM" id="Phobius"/>
    </source>
</evidence>
<gene>
    <name evidence="2" type="ORF">CB5_LOCUS20903</name>
</gene>
<dbReference type="AlphaFoldDB" id="A0A6V7Q3L3"/>
<feature type="transmembrane region" description="Helical" evidence="1">
    <location>
        <begin position="68"/>
        <end position="86"/>
    </location>
</feature>
<protein>
    <submittedName>
        <fullName evidence="2">Uncharacterized protein</fullName>
    </submittedName>
</protein>
<name>A0A6V7Q3L3_ANACO</name>
<feature type="transmembrane region" description="Helical" evidence="1">
    <location>
        <begin position="106"/>
        <end position="122"/>
    </location>
</feature>
<reference evidence="2" key="1">
    <citation type="submission" date="2020-07" db="EMBL/GenBank/DDBJ databases">
        <authorList>
            <person name="Lin J."/>
        </authorList>
    </citation>
    <scope>NUCLEOTIDE SEQUENCE</scope>
</reference>
<evidence type="ECO:0000313" key="2">
    <source>
        <dbReference type="EMBL" id="CAD1837692.1"/>
    </source>
</evidence>
<organism evidence="2">
    <name type="scientific">Ananas comosus var. bracteatus</name>
    <name type="common">red pineapple</name>
    <dbReference type="NCBI Taxonomy" id="296719"/>
    <lineage>
        <taxon>Eukaryota</taxon>
        <taxon>Viridiplantae</taxon>
        <taxon>Streptophyta</taxon>
        <taxon>Embryophyta</taxon>
        <taxon>Tracheophyta</taxon>
        <taxon>Spermatophyta</taxon>
        <taxon>Magnoliopsida</taxon>
        <taxon>Liliopsida</taxon>
        <taxon>Poales</taxon>
        <taxon>Bromeliaceae</taxon>
        <taxon>Bromelioideae</taxon>
        <taxon>Ananas</taxon>
    </lineage>
</organism>
<accession>A0A6V7Q3L3</accession>